<accession>A0A2T6ZE51</accession>
<evidence type="ECO:0000259" key="1">
    <source>
        <dbReference type="Pfam" id="PF08354"/>
    </source>
</evidence>
<protein>
    <recommendedName>
        <fullName evidence="1">Fatty acid synthase beta subunit AflB /Fas1-like central domain-containing protein</fullName>
    </recommendedName>
</protein>
<dbReference type="AlphaFoldDB" id="A0A2T6ZE51"/>
<dbReference type="EMBL" id="NESQ01000347">
    <property type="protein sequence ID" value="PUU73777.1"/>
    <property type="molecule type" value="Genomic_DNA"/>
</dbReference>
<reference evidence="2 3" key="1">
    <citation type="submission" date="2017-04" db="EMBL/GenBank/DDBJ databases">
        <title>Draft genome sequence of Tuber borchii Vittad., a whitish edible truffle.</title>
        <authorList>
            <consortium name="DOE Joint Genome Institute"/>
            <person name="Murat C."/>
            <person name="Kuo A."/>
            <person name="Barry K.W."/>
            <person name="Clum A."/>
            <person name="Dockter R.B."/>
            <person name="Fauchery L."/>
            <person name="Iotti M."/>
            <person name="Kohler A."/>
            <person name="Labutti K."/>
            <person name="Lindquist E.A."/>
            <person name="Lipzen A."/>
            <person name="Ohm R.A."/>
            <person name="Wang M."/>
            <person name="Grigoriev I.V."/>
            <person name="Zambonelli A."/>
            <person name="Martin F.M."/>
        </authorList>
    </citation>
    <scope>NUCLEOTIDE SEQUENCE [LARGE SCALE GENOMIC DNA]</scope>
    <source>
        <strain evidence="2 3">Tbo3840</strain>
    </source>
</reference>
<feature type="domain" description="Fatty acid synthase beta subunit AflB /Fas1-like central" evidence="1">
    <location>
        <begin position="9"/>
        <end position="66"/>
    </location>
</feature>
<organism evidence="2 3">
    <name type="scientific">Tuber borchii</name>
    <name type="common">White truffle</name>
    <dbReference type="NCBI Taxonomy" id="42251"/>
    <lineage>
        <taxon>Eukaryota</taxon>
        <taxon>Fungi</taxon>
        <taxon>Dikarya</taxon>
        <taxon>Ascomycota</taxon>
        <taxon>Pezizomycotina</taxon>
        <taxon>Pezizomycetes</taxon>
        <taxon>Pezizales</taxon>
        <taxon>Tuberaceae</taxon>
        <taxon>Tuber</taxon>
    </lineage>
</organism>
<gene>
    <name evidence="2" type="ORF">B9Z19DRAFT_1134509</name>
</gene>
<dbReference type="InterPro" id="IPR013565">
    <property type="entry name" value="Fas1/AflB-like_central"/>
</dbReference>
<dbReference type="Pfam" id="PF08354">
    <property type="entry name" value="Fas1-AflB-like_hel"/>
    <property type="match status" value="1"/>
</dbReference>
<proteinExistence type="predicted"/>
<dbReference type="STRING" id="42251.A0A2T6ZE51"/>
<sequence length="66" mass="7170">MDVERTFFSVNESHASLSVGKSISEVEGLDDSDLDKIYKGPASSAVTIRPETGEPIYKLAAHAVRF</sequence>
<evidence type="ECO:0000313" key="3">
    <source>
        <dbReference type="Proteomes" id="UP000244722"/>
    </source>
</evidence>
<keyword evidence="3" id="KW-1185">Reference proteome</keyword>
<name>A0A2T6ZE51_TUBBO</name>
<dbReference type="GO" id="GO:0004318">
    <property type="term" value="F:enoyl-[acyl-carrier-protein] reductase (NADH) activity"/>
    <property type="evidence" value="ECO:0007669"/>
    <property type="project" value="InterPro"/>
</dbReference>
<evidence type="ECO:0000313" key="2">
    <source>
        <dbReference type="EMBL" id="PUU73777.1"/>
    </source>
</evidence>
<comment type="caution">
    <text evidence="2">The sequence shown here is derived from an EMBL/GenBank/DDBJ whole genome shotgun (WGS) entry which is preliminary data.</text>
</comment>
<dbReference type="Proteomes" id="UP000244722">
    <property type="component" value="Unassembled WGS sequence"/>
</dbReference>